<gene>
    <name evidence="1" type="ORF">METZ01_LOCUS323629</name>
</gene>
<protein>
    <submittedName>
        <fullName evidence="1">Uncharacterized protein</fullName>
    </submittedName>
</protein>
<dbReference type="AlphaFoldDB" id="A0A382PDU1"/>
<accession>A0A382PDU1</accession>
<evidence type="ECO:0000313" key="1">
    <source>
        <dbReference type="EMBL" id="SVC70775.1"/>
    </source>
</evidence>
<sequence length="30" mass="3518">MLCLYGHYNNKKTRYQSKIDTLRTVTSGII</sequence>
<dbReference type="EMBL" id="UINC01106246">
    <property type="protein sequence ID" value="SVC70775.1"/>
    <property type="molecule type" value="Genomic_DNA"/>
</dbReference>
<feature type="non-terminal residue" evidence="1">
    <location>
        <position position="30"/>
    </location>
</feature>
<organism evidence="1">
    <name type="scientific">marine metagenome</name>
    <dbReference type="NCBI Taxonomy" id="408172"/>
    <lineage>
        <taxon>unclassified sequences</taxon>
        <taxon>metagenomes</taxon>
        <taxon>ecological metagenomes</taxon>
    </lineage>
</organism>
<proteinExistence type="predicted"/>
<reference evidence="1" key="1">
    <citation type="submission" date="2018-05" db="EMBL/GenBank/DDBJ databases">
        <authorList>
            <person name="Lanie J.A."/>
            <person name="Ng W.-L."/>
            <person name="Kazmierczak K.M."/>
            <person name="Andrzejewski T.M."/>
            <person name="Davidsen T.M."/>
            <person name="Wayne K.J."/>
            <person name="Tettelin H."/>
            <person name="Glass J.I."/>
            <person name="Rusch D."/>
            <person name="Podicherti R."/>
            <person name="Tsui H.-C.T."/>
            <person name="Winkler M.E."/>
        </authorList>
    </citation>
    <scope>NUCLEOTIDE SEQUENCE</scope>
</reference>
<name>A0A382PDU1_9ZZZZ</name>